<dbReference type="STRING" id="634771.SAMN04488128_105471"/>
<protein>
    <submittedName>
        <fullName evidence="2">Predicted ATPase</fullName>
    </submittedName>
</protein>
<proteinExistence type="predicted"/>
<dbReference type="EMBL" id="FUWZ01000005">
    <property type="protein sequence ID" value="SKA41575.1"/>
    <property type="molecule type" value="Genomic_DNA"/>
</dbReference>
<dbReference type="InterPro" id="IPR038727">
    <property type="entry name" value="NadR/Ttd14_AAA_dom"/>
</dbReference>
<feature type="domain" description="NadR/Ttd14 AAA" evidence="1">
    <location>
        <begin position="22"/>
        <end position="182"/>
    </location>
</feature>
<dbReference type="AlphaFoldDB" id="A0A1T4TM70"/>
<gene>
    <name evidence="2" type="ORF">SAMN04488128_105471</name>
</gene>
<dbReference type="Pfam" id="PF13521">
    <property type="entry name" value="AAA_28"/>
    <property type="match status" value="1"/>
</dbReference>
<name>A0A1T4TM70_9BACT</name>
<evidence type="ECO:0000313" key="3">
    <source>
        <dbReference type="Proteomes" id="UP000190367"/>
    </source>
</evidence>
<reference evidence="3" key="1">
    <citation type="submission" date="2017-02" db="EMBL/GenBank/DDBJ databases">
        <authorList>
            <person name="Varghese N."/>
            <person name="Submissions S."/>
        </authorList>
    </citation>
    <scope>NUCLEOTIDE SEQUENCE [LARGE SCALE GENOMIC DNA]</scope>
    <source>
        <strain evidence="3">DSM 22224</strain>
    </source>
</reference>
<dbReference type="Gene3D" id="3.40.50.300">
    <property type="entry name" value="P-loop containing nucleotide triphosphate hydrolases"/>
    <property type="match status" value="1"/>
</dbReference>
<accession>A0A1T4TM70</accession>
<evidence type="ECO:0000313" key="2">
    <source>
        <dbReference type="EMBL" id="SKA41575.1"/>
    </source>
</evidence>
<organism evidence="2 3">
    <name type="scientific">Chitinophaga eiseniae</name>
    <dbReference type="NCBI Taxonomy" id="634771"/>
    <lineage>
        <taxon>Bacteria</taxon>
        <taxon>Pseudomonadati</taxon>
        <taxon>Bacteroidota</taxon>
        <taxon>Chitinophagia</taxon>
        <taxon>Chitinophagales</taxon>
        <taxon>Chitinophagaceae</taxon>
        <taxon>Chitinophaga</taxon>
    </lineage>
</organism>
<dbReference type="InterPro" id="IPR027417">
    <property type="entry name" value="P-loop_NTPase"/>
</dbReference>
<sequence>MMKERLQKIASMSNRQSSTNWYVVTGGPGSGKTTTINILAGRNYHVTVEHARHYIDTQRIGGKSVSKIRSNQREFQQKVLAMQLEQERSMSPADTVFLDRAVPDSLAYYRFMGLEPDEKLMNALKTVSYKKVFILDILPLVNDYARSEDAEAQKRIHQLLIDVYSSLPFPVVQVPVMPPEERVDFILKNISSDEGGHEIKSQDNIPQ</sequence>
<dbReference type="Proteomes" id="UP000190367">
    <property type="component" value="Unassembled WGS sequence"/>
</dbReference>
<dbReference type="SUPFAM" id="SSF52540">
    <property type="entry name" value="P-loop containing nucleoside triphosphate hydrolases"/>
    <property type="match status" value="1"/>
</dbReference>
<keyword evidence="3" id="KW-1185">Reference proteome</keyword>
<evidence type="ECO:0000259" key="1">
    <source>
        <dbReference type="Pfam" id="PF13521"/>
    </source>
</evidence>
<dbReference type="RefSeq" id="WP_200817116.1">
    <property type="nucleotide sequence ID" value="NZ_FUWZ01000005.1"/>
</dbReference>